<dbReference type="Pfam" id="PF17921">
    <property type="entry name" value="Integrase_H2C2"/>
    <property type="match status" value="1"/>
</dbReference>
<dbReference type="SUPFAM" id="SSF53098">
    <property type="entry name" value="Ribonuclease H-like"/>
    <property type="match status" value="1"/>
</dbReference>
<dbReference type="InterPro" id="IPR002156">
    <property type="entry name" value="RNaseH_domain"/>
</dbReference>
<dbReference type="InterPro" id="IPR012337">
    <property type="entry name" value="RNaseH-like_sf"/>
</dbReference>
<dbReference type="Proteomes" id="UP000813463">
    <property type="component" value="Chromosome 4"/>
</dbReference>
<dbReference type="Gene3D" id="3.30.420.10">
    <property type="entry name" value="Ribonuclease H-like superfamily/Ribonuclease H"/>
    <property type="match status" value="2"/>
</dbReference>
<organism evidence="2 3">
    <name type="scientific">Spinacia oleracea</name>
    <name type="common">Spinach</name>
    <dbReference type="NCBI Taxonomy" id="3562"/>
    <lineage>
        <taxon>Eukaryota</taxon>
        <taxon>Viridiplantae</taxon>
        <taxon>Streptophyta</taxon>
        <taxon>Embryophyta</taxon>
        <taxon>Tracheophyta</taxon>
        <taxon>Spermatophyta</taxon>
        <taxon>Magnoliopsida</taxon>
        <taxon>eudicotyledons</taxon>
        <taxon>Gunneridae</taxon>
        <taxon>Pentapetalae</taxon>
        <taxon>Caryophyllales</taxon>
        <taxon>Chenopodiaceae</taxon>
        <taxon>Chenopodioideae</taxon>
        <taxon>Anserineae</taxon>
        <taxon>Spinacia</taxon>
    </lineage>
</organism>
<dbReference type="Gene3D" id="1.10.340.70">
    <property type="match status" value="1"/>
</dbReference>
<reference evidence="2" key="1">
    <citation type="journal article" date="2021" name="Nat. Commun.">
        <title>Genomic analyses provide insights into spinach domestication and the genetic basis of agronomic traits.</title>
        <authorList>
            <person name="Cai X."/>
            <person name="Sun X."/>
            <person name="Xu C."/>
            <person name="Sun H."/>
            <person name="Wang X."/>
            <person name="Ge C."/>
            <person name="Zhang Z."/>
            <person name="Wang Q."/>
            <person name="Fei Z."/>
            <person name="Jiao C."/>
            <person name="Wang Q."/>
        </authorList>
    </citation>
    <scope>NUCLEOTIDE SEQUENCE [LARGE SCALE GENOMIC DNA]</scope>
    <source>
        <strain evidence="2">cv. Varoflay</strain>
    </source>
</reference>
<sequence>MYLQKTFELEGEAANSDLSGADLAAAQIHGSARGLGLRFAKRYEHRTAIKSQALADFVADFSPSIQHEVDKEVNMLTDDGLSSTWTLHTDDSSNIRGIGLAKDSNMQAYLEIAKRLVNKFDSCTLQQIPRDQNTQADALANLGSNIKPKLTCIPVVHLMYPSITKDNLPIIEQTPPTQMPTSWRDPDIHWLKHHTIPPGITHEKSFHMKASRFILIHGVLFRKSIAGPYLRCLDHDEIESTLRNIHDGECGNHAGGRSLAHKTLTMGYFWPTMKKDATTFSRKFHPCQRFASISHQPCEELHPILSPCPFMKWGMDIVGPLPQAPGQHVFMLAMADYFSKWIEAEAFKRVRDTEVISFLKRNVLSRFEIPSEIVCDNGSQFISNKTKEFCGRYNVTLHTSTPRYPQANSQAESSNKIIINNLKKRLDDAKGRWEDELPMILWADRMTPKTATNHTPFSLVFGCEAVIPPEVELPTARSSFMTPGMNDSVLSYDIYIVDELRQAALVRMASYQLAVANSYNKNVRVRVFQ</sequence>
<dbReference type="Pfam" id="PF13456">
    <property type="entry name" value="RVT_3"/>
    <property type="match status" value="1"/>
</dbReference>
<gene>
    <name evidence="3" type="primary">LOC130471898</name>
</gene>
<dbReference type="InterPro" id="IPR001584">
    <property type="entry name" value="Integrase_cat-core"/>
</dbReference>
<dbReference type="InterPro" id="IPR036397">
    <property type="entry name" value="RNaseH_sf"/>
</dbReference>
<name>A0ABM3RRJ0_SPIOL</name>
<dbReference type="GeneID" id="130471898"/>
<protein>
    <recommendedName>
        <fullName evidence="1">Integrase catalytic domain-containing protein</fullName>
    </recommendedName>
</protein>
<keyword evidence="2" id="KW-1185">Reference proteome</keyword>
<feature type="domain" description="Integrase catalytic" evidence="1">
    <location>
        <begin position="305"/>
        <end position="464"/>
    </location>
</feature>
<reference evidence="3" key="2">
    <citation type="submission" date="2025-08" db="UniProtKB">
        <authorList>
            <consortium name="RefSeq"/>
        </authorList>
    </citation>
    <scope>IDENTIFICATION</scope>
    <source>
        <tissue evidence="3">Leaf</tissue>
    </source>
</reference>
<dbReference type="InterPro" id="IPR041588">
    <property type="entry name" value="Integrase_H2C2"/>
</dbReference>
<accession>A0ABM3RRJ0</accession>
<dbReference type="Pfam" id="PF00665">
    <property type="entry name" value="rve"/>
    <property type="match status" value="1"/>
</dbReference>
<dbReference type="PANTHER" id="PTHR48475:SF2">
    <property type="entry name" value="RIBONUCLEASE H"/>
    <property type="match status" value="1"/>
</dbReference>
<dbReference type="PANTHER" id="PTHR48475">
    <property type="entry name" value="RIBONUCLEASE H"/>
    <property type="match status" value="1"/>
</dbReference>
<dbReference type="RefSeq" id="XP_056698230.1">
    <property type="nucleotide sequence ID" value="XM_056842252.1"/>
</dbReference>
<dbReference type="PROSITE" id="PS50994">
    <property type="entry name" value="INTEGRASE"/>
    <property type="match status" value="1"/>
</dbReference>
<proteinExistence type="predicted"/>
<evidence type="ECO:0000259" key="1">
    <source>
        <dbReference type="PROSITE" id="PS50994"/>
    </source>
</evidence>
<evidence type="ECO:0000313" key="2">
    <source>
        <dbReference type="Proteomes" id="UP000813463"/>
    </source>
</evidence>
<evidence type="ECO:0000313" key="3">
    <source>
        <dbReference type="RefSeq" id="XP_056698230.1"/>
    </source>
</evidence>